<dbReference type="EMBL" id="MPUH01000018">
    <property type="protein sequence ID" value="OMJ94980.1"/>
    <property type="molecule type" value="Genomic_DNA"/>
</dbReference>
<evidence type="ECO:0000313" key="2">
    <source>
        <dbReference type="Proteomes" id="UP000187209"/>
    </source>
</evidence>
<evidence type="ECO:0008006" key="3">
    <source>
        <dbReference type="Google" id="ProtNLM"/>
    </source>
</evidence>
<organism evidence="1 2">
    <name type="scientific">Stentor coeruleus</name>
    <dbReference type="NCBI Taxonomy" id="5963"/>
    <lineage>
        <taxon>Eukaryota</taxon>
        <taxon>Sar</taxon>
        <taxon>Alveolata</taxon>
        <taxon>Ciliophora</taxon>
        <taxon>Postciliodesmatophora</taxon>
        <taxon>Heterotrichea</taxon>
        <taxon>Heterotrichida</taxon>
        <taxon>Stentoridae</taxon>
        <taxon>Stentor</taxon>
    </lineage>
</organism>
<dbReference type="AlphaFoldDB" id="A0A1R2D195"/>
<keyword evidence="2" id="KW-1185">Reference proteome</keyword>
<evidence type="ECO:0000313" key="1">
    <source>
        <dbReference type="EMBL" id="OMJ94980.1"/>
    </source>
</evidence>
<dbReference type="Gene3D" id="2.120.10.80">
    <property type="entry name" value="Kelch-type beta propeller"/>
    <property type="match status" value="1"/>
</dbReference>
<reference evidence="1 2" key="1">
    <citation type="submission" date="2016-11" db="EMBL/GenBank/DDBJ databases">
        <title>The macronuclear genome of Stentor coeruleus: a giant cell with tiny introns.</title>
        <authorList>
            <person name="Slabodnick M."/>
            <person name="Ruby J.G."/>
            <person name="Reiff S.B."/>
            <person name="Swart E.C."/>
            <person name="Gosai S."/>
            <person name="Prabakaran S."/>
            <person name="Witkowska E."/>
            <person name="Larue G.E."/>
            <person name="Fisher S."/>
            <person name="Freeman R.M."/>
            <person name="Gunawardena J."/>
            <person name="Chu W."/>
            <person name="Stover N.A."/>
            <person name="Gregory B.D."/>
            <person name="Nowacki M."/>
            <person name="Derisi J."/>
            <person name="Roy S.W."/>
            <person name="Marshall W.F."/>
            <person name="Sood P."/>
        </authorList>
    </citation>
    <scope>NUCLEOTIDE SEQUENCE [LARGE SCALE GENOMIC DNA]</scope>
    <source>
        <strain evidence="1">WM001</strain>
    </source>
</reference>
<protein>
    <recommendedName>
        <fullName evidence="3">B box-type domain-containing protein</fullName>
    </recommendedName>
</protein>
<dbReference type="SUPFAM" id="SSF117281">
    <property type="entry name" value="Kelch motif"/>
    <property type="match status" value="1"/>
</dbReference>
<dbReference type="Proteomes" id="UP000187209">
    <property type="component" value="Unassembled WGS sequence"/>
</dbReference>
<accession>A0A1R2D195</accession>
<dbReference type="InterPro" id="IPR015915">
    <property type="entry name" value="Kelch-typ_b-propeller"/>
</dbReference>
<sequence length="424" mass="48191">MEVGCLECKENNTYVCETCSVAKGFCYNHATEHWQNNSNHNLLLIKNSYYRVNFESKNAILNMLKQIYQTTEILRDKYLKLSLDSLKKLNESIKLTLIDFDNFLQLCNDQIKEVYTKKFVKMKKIISNLDCSLCLDDANFFLNQISQSSLSQIGSMIEFIPSNFMYVFNNYKTISISHRIDGSILMNTPQPIVFVDQDFKQSSRILQISYSEVMLTGGSFPNSNKVKIFNVHTKSYEYLPQLNVGRKFHAMTFIDGFPAVLGGSIEVAVLGSNNLTQIKSVEVFKDNAWKCFPDLNLAKNCISAVYTGKNTWAIGGFDNTTLNSIEKFEKGAWEVIKIALPFSVRSSLTYALGNNILIIGGKISGGGETNEVLYFNPNSQKIIKARPLQFQSSFPENCFYLENGRFIQALGESERVIRYEFALN</sequence>
<proteinExistence type="predicted"/>
<comment type="caution">
    <text evidence="1">The sequence shown here is derived from an EMBL/GenBank/DDBJ whole genome shotgun (WGS) entry which is preliminary data.</text>
</comment>
<name>A0A1R2D195_9CILI</name>
<gene>
    <name evidence="1" type="ORF">SteCoe_1672</name>
</gene>